<keyword evidence="2" id="KW-1185">Reference proteome</keyword>
<accession>A0A833W236</accession>
<dbReference type="EMBL" id="WSZM01000178">
    <property type="protein sequence ID" value="KAF4039274.1"/>
    <property type="molecule type" value="Genomic_DNA"/>
</dbReference>
<gene>
    <name evidence="1" type="ORF">GN244_ATG08568</name>
</gene>
<organism evidence="1 2">
    <name type="scientific">Phytophthora infestans</name>
    <name type="common">Potato late blight agent</name>
    <name type="synonym">Botrytis infestans</name>
    <dbReference type="NCBI Taxonomy" id="4787"/>
    <lineage>
        <taxon>Eukaryota</taxon>
        <taxon>Sar</taxon>
        <taxon>Stramenopiles</taxon>
        <taxon>Oomycota</taxon>
        <taxon>Peronosporomycetes</taxon>
        <taxon>Peronosporales</taxon>
        <taxon>Peronosporaceae</taxon>
        <taxon>Phytophthora</taxon>
    </lineage>
</organism>
<evidence type="ECO:0000313" key="2">
    <source>
        <dbReference type="Proteomes" id="UP000602510"/>
    </source>
</evidence>
<proteinExistence type="predicted"/>
<sequence>MCMVVRPCGHGFVHVKALEKMKQALEKRLKKRTYSRYVTLEHQQLYEQNAGLLEDLPSMQT</sequence>
<evidence type="ECO:0000313" key="1">
    <source>
        <dbReference type="EMBL" id="KAF4039274.1"/>
    </source>
</evidence>
<reference evidence="1" key="1">
    <citation type="submission" date="2020-04" db="EMBL/GenBank/DDBJ databases">
        <title>Hybrid Assembly of Korean Phytophthora infestans isolates.</title>
        <authorList>
            <person name="Prokchorchik M."/>
            <person name="Lee Y."/>
            <person name="Seo J."/>
            <person name="Cho J.-H."/>
            <person name="Park Y.-E."/>
            <person name="Jang D.-C."/>
            <person name="Im J.-S."/>
            <person name="Choi J.-G."/>
            <person name="Park H.-J."/>
            <person name="Lee G.-B."/>
            <person name="Lee Y.-G."/>
            <person name="Hong S.-Y."/>
            <person name="Cho K."/>
            <person name="Sohn K.H."/>
        </authorList>
    </citation>
    <scope>NUCLEOTIDE SEQUENCE</scope>
    <source>
        <strain evidence="1">KR_1_A1</strain>
    </source>
</reference>
<name>A0A833W236_PHYIN</name>
<dbReference type="Proteomes" id="UP000602510">
    <property type="component" value="Unassembled WGS sequence"/>
</dbReference>
<protein>
    <submittedName>
        <fullName evidence="1">Uncharacterized protein</fullName>
    </submittedName>
</protein>
<comment type="caution">
    <text evidence="1">The sequence shown here is derived from an EMBL/GenBank/DDBJ whole genome shotgun (WGS) entry which is preliminary data.</text>
</comment>
<dbReference type="AlphaFoldDB" id="A0A833W236"/>